<accession>A0A061D0Y9</accession>
<dbReference type="GeneID" id="24562328"/>
<dbReference type="AlphaFoldDB" id="A0A061D0Y9"/>
<dbReference type="VEuPathDB" id="PiroplasmaDB:BBBOND_0101160"/>
<organism evidence="1 2">
    <name type="scientific">Babesia bigemina</name>
    <dbReference type="NCBI Taxonomy" id="5866"/>
    <lineage>
        <taxon>Eukaryota</taxon>
        <taxon>Sar</taxon>
        <taxon>Alveolata</taxon>
        <taxon>Apicomplexa</taxon>
        <taxon>Aconoidasida</taxon>
        <taxon>Piroplasmida</taxon>
        <taxon>Babesiidae</taxon>
        <taxon>Babesia</taxon>
    </lineage>
</organism>
<dbReference type="KEGG" id="bbig:BBBOND_0101160"/>
<evidence type="ECO:0000313" key="2">
    <source>
        <dbReference type="Proteomes" id="UP000033188"/>
    </source>
</evidence>
<evidence type="ECO:0000313" key="1">
    <source>
        <dbReference type="EMBL" id="CDR93787.1"/>
    </source>
</evidence>
<dbReference type="Proteomes" id="UP000033188">
    <property type="component" value="Chromosome 1"/>
</dbReference>
<reference evidence="2" key="1">
    <citation type="journal article" date="2014" name="Nucleic Acids Res.">
        <title>The evolutionary dynamics of variant antigen genes in Babesia reveal a history of genomic innovation underlying host-parasite interaction.</title>
        <authorList>
            <person name="Jackson A.P."/>
            <person name="Otto T.D."/>
            <person name="Darby A."/>
            <person name="Ramaprasad A."/>
            <person name="Xia D."/>
            <person name="Echaide I.E."/>
            <person name="Farber M."/>
            <person name="Gahlot S."/>
            <person name="Gamble J."/>
            <person name="Gupta D."/>
            <person name="Gupta Y."/>
            <person name="Jackson L."/>
            <person name="Malandrin L."/>
            <person name="Malas T.B."/>
            <person name="Moussa E."/>
            <person name="Nair M."/>
            <person name="Reid A.J."/>
            <person name="Sanders M."/>
            <person name="Sharma J."/>
            <person name="Tracey A."/>
            <person name="Quail M.A."/>
            <person name="Weir W."/>
            <person name="Wastling J.M."/>
            <person name="Hall N."/>
            <person name="Willadsen P."/>
            <person name="Lingelbach K."/>
            <person name="Shiels B."/>
            <person name="Tait A."/>
            <person name="Berriman M."/>
            <person name="Allred D.R."/>
            <person name="Pain A."/>
        </authorList>
    </citation>
    <scope>NUCLEOTIDE SEQUENCE [LARGE SCALE GENOMIC DNA]</scope>
    <source>
        <strain evidence="2">Bond</strain>
    </source>
</reference>
<name>A0A061D0Y9_BABBI</name>
<proteinExistence type="predicted"/>
<dbReference type="RefSeq" id="XP_012765973.1">
    <property type="nucleotide sequence ID" value="XM_012910519.1"/>
</dbReference>
<dbReference type="EMBL" id="LK391707">
    <property type="protein sequence ID" value="CDR93787.1"/>
    <property type="molecule type" value="Genomic_DNA"/>
</dbReference>
<gene>
    <name evidence="1" type="ORF">BBBOND_0101160</name>
</gene>
<sequence>MDSLLVDKPLNLPDFLLEARSILKQPAPVVASPGRLIRFILFTTMVTRNECFFVRGENLLVTLAFNLSTYASFAGNADGLIAKLKSFIDSESVEVAAGNQAEFMGILPLSGPTVGLIVSLSKPFATDADDPVGASIFGSLFSA</sequence>
<keyword evidence="2" id="KW-1185">Reference proteome</keyword>
<protein>
    <submittedName>
        <fullName evidence="1">Uncharacterized protein</fullName>
    </submittedName>
</protein>